<dbReference type="AlphaFoldDB" id="A0A6P0ULA0"/>
<reference evidence="3 4" key="1">
    <citation type="submission" date="2020-01" db="EMBL/GenBank/DDBJ databases">
        <title>Leptobacterium flavescens.</title>
        <authorList>
            <person name="Wang G."/>
        </authorList>
    </citation>
    <scope>NUCLEOTIDE SEQUENCE [LARGE SCALE GENOMIC DNA]</scope>
    <source>
        <strain evidence="3 4">KCTC 22160</strain>
    </source>
</reference>
<dbReference type="PROSITE" id="PS50192">
    <property type="entry name" value="T_SNARE"/>
    <property type="match status" value="1"/>
</dbReference>
<keyword evidence="1" id="KW-0812">Transmembrane</keyword>
<name>A0A6P0ULA0_9FLAO</name>
<evidence type="ECO:0000313" key="4">
    <source>
        <dbReference type="Proteomes" id="UP000468581"/>
    </source>
</evidence>
<dbReference type="EMBL" id="JAABOO010000002">
    <property type="protein sequence ID" value="NER14004.1"/>
    <property type="molecule type" value="Genomic_DNA"/>
</dbReference>
<feature type="domain" description="T-SNARE coiled-coil homology" evidence="2">
    <location>
        <begin position="169"/>
        <end position="231"/>
    </location>
</feature>
<sequence>MKLSRELKTAIIVLGGILLGILLFSYLKSNSVFTRYRTFYVVYDHVGGLATATPVMVNGFPIGKTKDIRFLDKSGKLLVTLAIDGDFEFSKHSVAELFDTGIIGGKSIQIIPVFDGSAPAMSGDTLSGNIKPGITELVTQKLTPLQEQLGQMLVSGDSLLVNVNGLLDNQAKSDIKSSLAGLNETIANFKKASESINELIKNNDEKLNTTLGNVENITTNLSKVSDSLAEANIGTAVKDLQSTVSNINSVLKKIDNGEGSIGKLLKDEELYDNLSGASKQLEELLEDMKLNPKRYVHFSLFGKRPKQYEPSKEETENN</sequence>
<dbReference type="InterPro" id="IPR003399">
    <property type="entry name" value="Mce/MlaD"/>
</dbReference>
<dbReference type="InterPro" id="IPR000727">
    <property type="entry name" value="T_SNARE_dom"/>
</dbReference>
<evidence type="ECO:0000256" key="1">
    <source>
        <dbReference type="SAM" id="Phobius"/>
    </source>
</evidence>
<dbReference type="RefSeq" id="WP_163607271.1">
    <property type="nucleotide sequence ID" value="NZ_JAABOO010000002.1"/>
</dbReference>
<evidence type="ECO:0000259" key="2">
    <source>
        <dbReference type="PROSITE" id="PS50192"/>
    </source>
</evidence>
<dbReference type="PANTHER" id="PTHR33371:SF4">
    <property type="entry name" value="INTERMEMBRANE PHOSPHOLIPID TRANSPORT SYSTEM BINDING PROTEIN MLAD"/>
    <property type="match status" value="1"/>
</dbReference>
<keyword evidence="1" id="KW-0472">Membrane</keyword>
<dbReference type="Pfam" id="PF02470">
    <property type="entry name" value="MlaD"/>
    <property type="match status" value="1"/>
</dbReference>
<proteinExistence type="predicted"/>
<keyword evidence="4" id="KW-1185">Reference proteome</keyword>
<gene>
    <name evidence="3" type="ORF">GWK08_11170</name>
</gene>
<dbReference type="InterPro" id="IPR052336">
    <property type="entry name" value="MlaD_Phospholipid_Transporter"/>
</dbReference>
<feature type="transmembrane region" description="Helical" evidence="1">
    <location>
        <begin position="7"/>
        <end position="27"/>
    </location>
</feature>
<dbReference type="Proteomes" id="UP000468581">
    <property type="component" value="Unassembled WGS sequence"/>
</dbReference>
<comment type="caution">
    <text evidence="3">The sequence shown here is derived from an EMBL/GenBank/DDBJ whole genome shotgun (WGS) entry which is preliminary data.</text>
</comment>
<dbReference type="PANTHER" id="PTHR33371">
    <property type="entry name" value="INTERMEMBRANE PHOSPHOLIPID TRANSPORT SYSTEM BINDING PROTEIN MLAD-RELATED"/>
    <property type="match status" value="1"/>
</dbReference>
<evidence type="ECO:0000313" key="3">
    <source>
        <dbReference type="EMBL" id="NER14004.1"/>
    </source>
</evidence>
<keyword evidence="1" id="KW-1133">Transmembrane helix</keyword>
<protein>
    <submittedName>
        <fullName evidence="3">MCE family protein</fullName>
    </submittedName>
</protein>
<accession>A0A6P0ULA0</accession>
<organism evidence="3 4">
    <name type="scientific">Leptobacterium flavescens</name>
    <dbReference type="NCBI Taxonomy" id="472055"/>
    <lineage>
        <taxon>Bacteria</taxon>
        <taxon>Pseudomonadati</taxon>
        <taxon>Bacteroidota</taxon>
        <taxon>Flavobacteriia</taxon>
        <taxon>Flavobacteriales</taxon>
        <taxon>Flavobacteriaceae</taxon>
        <taxon>Leptobacterium</taxon>
    </lineage>
</organism>